<evidence type="ECO:0000313" key="16">
    <source>
        <dbReference type="EMBL" id="KAL1399397.1"/>
    </source>
</evidence>
<dbReference type="AlphaFoldDB" id="A0ABD1DKA3"/>
<dbReference type="PROSITE" id="PS50157">
    <property type="entry name" value="ZINC_FINGER_C2H2_2"/>
    <property type="match status" value="4"/>
</dbReference>
<evidence type="ECO:0000256" key="1">
    <source>
        <dbReference type="ARBA" id="ARBA00004123"/>
    </source>
</evidence>
<evidence type="ECO:0000259" key="15">
    <source>
        <dbReference type="PROSITE" id="PS50157"/>
    </source>
</evidence>
<keyword evidence="5" id="KW-0479">Metal-binding</keyword>
<dbReference type="PROSITE" id="PS00028">
    <property type="entry name" value="ZINC_FINGER_C2H2_1"/>
    <property type="match status" value="4"/>
</dbReference>
<dbReference type="GO" id="GO:0000122">
    <property type="term" value="P:negative regulation of transcription by RNA polymerase II"/>
    <property type="evidence" value="ECO:0007669"/>
    <property type="project" value="UniProtKB-ARBA"/>
</dbReference>
<evidence type="ECO:0000256" key="7">
    <source>
        <dbReference type="ARBA" id="ARBA00022771"/>
    </source>
</evidence>
<evidence type="ECO:0000256" key="12">
    <source>
        <dbReference type="ARBA" id="ARBA00023242"/>
    </source>
</evidence>
<feature type="domain" description="C2H2-type" evidence="15">
    <location>
        <begin position="253"/>
        <end position="280"/>
    </location>
</feature>
<feature type="domain" description="C2H2-type" evidence="15">
    <location>
        <begin position="220"/>
        <end position="252"/>
    </location>
</feature>
<evidence type="ECO:0000256" key="2">
    <source>
        <dbReference type="ARBA" id="ARBA00010831"/>
    </source>
</evidence>
<comment type="subcellular location">
    <subcellularLocation>
        <location evidence="1">Nucleus</location>
    </subcellularLocation>
</comment>
<feature type="region of interest" description="Disordered" evidence="14">
    <location>
        <begin position="378"/>
        <end position="411"/>
    </location>
</feature>
<feature type="compositionally biased region" description="Polar residues" evidence="14">
    <location>
        <begin position="111"/>
        <end position="129"/>
    </location>
</feature>
<dbReference type="FunFam" id="3.30.160.60:FF:000019">
    <property type="entry name" value="GLI family zinc finger 3"/>
    <property type="match status" value="1"/>
</dbReference>
<dbReference type="InterPro" id="IPR013087">
    <property type="entry name" value="Znf_C2H2_type"/>
</dbReference>
<comment type="caution">
    <text evidence="16">The sequence shown here is derived from an EMBL/GenBank/DDBJ whole genome shotgun (WGS) entry which is preliminary data.</text>
</comment>
<keyword evidence="17" id="KW-1185">Reference proteome</keyword>
<feature type="compositionally biased region" description="Polar residues" evidence="14">
    <location>
        <begin position="394"/>
        <end position="410"/>
    </location>
</feature>
<dbReference type="FunFam" id="3.30.160.60:FF:000357">
    <property type="entry name" value="GLIS family zinc finger 2"/>
    <property type="match status" value="1"/>
</dbReference>
<dbReference type="GO" id="GO:0005634">
    <property type="term" value="C:nucleus"/>
    <property type="evidence" value="ECO:0007669"/>
    <property type="project" value="UniProtKB-SubCell"/>
</dbReference>
<evidence type="ECO:0000256" key="4">
    <source>
        <dbReference type="ARBA" id="ARBA00022491"/>
    </source>
</evidence>
<feature type="compositionally biased region" description="Polar residues" evidence="14">
    <location>
        <begin position="552"/>
        <end position="563"/>
    </location>
</feature>
<evidence type="ECO:0000313" key="17">
    <source>
        <dbReference type="Proteomes" id="UP001562425"/>
    </source>
</evidence>
<feature type="region of interest" description="Disordered" evidence="14">
    <location>
        <begin position="111"/>
        <end position="153"/>
    </location>
</feature>
<evidence type="ECO:0000256" key="6">
    <source>
        <dbReference type="ARBA" id="ARBA00022737"/>
    </source>
</evidence>
<accession>A0ABD1DKA3</accession>
<keyword evidence="3" id="KW-0217">Developmental protein</keyword>
<organism evidence="16 17">
    <name type="scientific">Culex pipiens pipiens</name>
    <name type="common">Northern house mosquito</name>
    <dbReference type="NCBI Taxonomy" id="38569"/>
    <lineage>
        <taxon>Eukaryota</taxon>
        <taxon>Metazoa</taxon>
        <taxon>Ecdysozoa</taxon>
        <taxon>Arthropoda</taxon>
        <taxon>Hexapoda</taxon>
        <taxon>Insecta</taxon>
        <taxon>Pterygota</taxon>
        <taxon>Neoptera</taxon>
        <taxon>Endopterygota</taxon>
        <taxon>Diptera</taxon>
        <taxon>Nematocera</taxon>
        <taxon>Culicoidea</taxon>
        <taxon>Culicidae</taxon>
        <taxon>Culicinae</taxon>
        <taxon>Culicini</taxon>
        <taxon>Culex</taxon>
        <taxon>Culex</taxon>
    </lineage>
</organism>
<feature type="compositionally biased region" description="Low complexity" evidence="14">
    <location>
        <begin position="378"/>
        <end position="388"/>
    </location>
</feature>
<keyword evidence="11" id="KW-0804">Transcription</keyword>
<dbReference type="PANTHER" id="PTHR45718">
    <property type="entry name" value="TRANSCRIPTIONAL ACTIVATOR CUBITUS INTERRUPTUS"/>
    <property type="match status" value="1"/>
</dbReference>
<dbReference type="GO" id="GO:0003677">
    <property type="term" value="F:DNA binding"/>
    <property type="evidence" value="ECO:0007669"/>
    <property type="project" value="UniProtKB-KW"/>
</dbReference>
<dbReference type="SMART" id="SM00355">
    <property type="entry name" value="ZnF_C2H2"/>
    <property type="match status" value="5"/>
</dbReference>
<reference evidence="16 17" key="1">
    <citation type="submission" date="2024-05" db="EMBL/GenBank/DDBJ databases">
        <title>Culex pipiens pipiens assembly and annotation.</title>
        <authorList>
            <person name="Alout H."/>
            <person name="Durand T."/>
        </authorList>
    </citation>
    <scope>NUCLEOTIDE SEQUENCE [LARGE SCALE GENOMIC DNA]</scope>
    <source>
        <strain evidence="16">HA-2024</strain>
        <tissue evidence="16">Whole body</tissue>
    </source>
</reference>
<evidence type="ECO:0000256" key="11">
    <source>
        <dbReference type="ARBA" id="ARBA00023163"/>
    </source>
</evidence>
<evidence type="ECO:0000256" key="13">
    <source>
        <dbReference type="PROSITE-ProRule" id="PRU00042"/>
    </source>
</evidence>
<feature type="compositionally biased region" description="Acidic residues" evidence="14">
    <location>
        <begin position="132"/>
        <end position="145"/>
    </location>
</feature>
<proteinExistence type="inferred from homology"/>
<dbReference type="Pfam" id="PF00096">
    <property type="entry name" value="zf-C2H2"/>
    <property type="match status" value="3"/>
</dbReference>
<sequence length="642" mass="69185">MLINKDTFPYRMGLSPLYFLPPSPPSVNVTNERFGYLPITPPYHAQYDYPLPVNSTATMQSTAAKSSSSSGLHPYFYLGSAGKEEITSVPLSPPHTPPLLYSPGSGLINGTSDGTTTAANQYGLSNLRITDTDDDDEEEEEEEENGDWKGSAVEQARPRNSVIMKVQNQQVVPLVGEEGTRAIEKFACKWENCYCVFFKLEDLASHVTQKHAVVGLGGLYYCRWEGCLRQDRGFNARYKMLVHVRTHTKEKPHECDKCGKCFSRAENLKIHLRSHSGEKPYVCPVEGCNKAYSNSSDRFKHTRTHSNDKPYVCKVPGCHKRYTDPSSLRKHVKTFKHASMVLPLTASSLPPSMDFDYYHHAGHLHGHPGGLASVYGRSISSSSSSTGSPAKMASDNSFSTDDSRASSDSCSPDLGRLAAAGEDNNVLIDVVNVDKCDEKLIYTDDDVYQARPYPDRVGGGSGGQWPEQDTGRTREEDTGSGGAYLLEPERVAGGDYRGRIMFAQPPAAVEDDELCSFSSEHLLRMQVDDTPLDLNDSSQDLRAGPPSVRPPSLTTEKTPTSTEPAAETSGPLGGKLPEFPGLGGGSGSGGGAQQAVRPMLVLGSFQAIITPFDPSMLGSLVGGLGGGGGAGLPTFPPGQGSG</sequence>
<feature type="domain" description="C2H2-type" evidence="15">
    <location>
        <begin position="281"/>
        <end position="310"/>
    </location>
</feature>
<dbReference type="GO" id="GO:0008270">
    <property type="term" value="F:zinc ion binding"/>
    <property type="evidence" value="ECO:0007669"/>
    <property type="project" value="UniProtKB-KW"/>
</dbReference>
<dbReference type="Proteomes" id="UP001562425">
    <property type="component" value="Unassembled WGS sequence"/>
</dbReference>
<gene>
    <name evidence="16" type="ORF">pipiens_008253</name>
</gene>
<evidence type="ECO:0000256" key="14">
    <source>
        <dbReference type="SAM" id="MobiDB-lite"/>
    </source>
</evidence>
<evidence type="ECO:0000256" key="8">
    <source>
        <dbReference type="ARBA" id="ARBA00022833"/>
    </source>
</evidence>
<dbReference type="InterPro" id="IPR043359">
    <property type="entry name" value="GLI-like"/>
</dbReference>
<evidence type="ECO:0000256" key="10">
    <source>
        <dbReference type="ARBA" id="ARBA00023125"/>
    </source>
</evidence>
<feature type="compositionally biased region" description="Gly residues" evidence="14">
    <location>
        <begin position="581"/>
        <end position="592"/>
    </location>
</feature>
<comment type="similarity">
    <text evidence="2">Belongs to the GLI C2H2-type zinc-finger protein family.</text>
</comment>
<evidence type="ECO:0000256" key="3">
    <source>
        <dbReference type="ARBA" id="ARBA00022473"/>
    </source>
</evidence>
<feature type="region of interest" description="Disordered" evidence="14">
    <location>
        <begin position="450"/>
        <end position="482"/>
    </location>
</feature>
<dbReference type="EMBL" id="JBEHCU010005564">
    <property type="protein sequence ID" value="KAL1399397.1"/>
    <property type="molecule type" value="Genomic_DNA"/>
</dbReference>
<keyword evidence="12" id="KW-0539">Nucleus</keyword>
<evidence type="ECO:0000256" key="9">
    <source>
        <dbReference type="ARBA" id="ARBA00023015"/>
    </source>
</evidence>
<dbReference type="SUPFAM" id="SSF57667">
    <property type="entry name" value="beta-beta-alpha zinc fingers"/>
    <property type="match status" value="2"/>
</dbReference>
<keyword evidence="8" id="KW-0862">Zinc</keyword>
<feature type="domain" description="C2H2-type" evidence="15">
    <location>
        <begin position="311"/>
        <end position="338"/>
    </location>
</feature>
<keyword evidence="4" id="KW-0678">Repressor</keyword>
<keyword evidence="6" id="KW-0677">Repeat</keyword>
<evidence type="ECO:0000256" key="5">
    <source>
        <dbReference type="ARBA" id="ARBA00022723"/>
    </source>
</evidence>
<name>A0ABD1DKA3_CULPP</name>
<dbReference type="FunFam" id="3.30.160.60:FF:000310">
    <property type="entry name" value="GLIS family zinc finger 2"/>
    <property type="match status" value="1"/>
</dbReference>
<dbReference type="InterPro" id="IPR036236">
    <property type="entry name" value="Znf_C2H2_sf"/>
</dbReference>
<feature type="region of interest" description="Disordered" evidence="14">
    <location>
        <begin position="530"/>
        <end position="593"/>
    </location>
</feature>
<dbReference type="FunFam" id="3.30.160.60:FF:000359">
    <property type="entry name" value="GLIS family zinc finger 2"/>
    <property type="match status" value="1"/>
</dbReference>
<dbReference type="Pfam" id="PF23561">
    <property type="entry name" value="zf-C2H2_15"/>
    <property type="match status" value="1"/>
</dbReference>
<keyword evidence="10" id="KW-0238">DNA-binding</keyword>
<dbReference type="Gene3D" id="3.30.160.60">
    <property type="entry name" value="Classic Zinc Finger"/>
    <property type="match status" value="4"/>
</dbReference>
<protein>
    <recommendedName>
        <fullName evidence="15">C2H2-type domain-containing protein</fullName>
    </recommendedName>
</protein>
<dbReference type="InterPro" id="IPR056436">
    <property type="entry name" value="Znf-C2H2_ZIC1-5/GLI1-3-like"/>
</dbReference>
<dbReference type="PANTHER" id="PTHR45718:SF8">
    <property type="entry name" value="GLIS FAMILY ZINC FINGER 2"/>
    <property type="match status" value="1"/>
</dbReference>
<keyword evidence="9" id="KW-0805">Transcription regulation</keyword>
<keyword evidence="7 13" id="KW-0863">Zinc-finger</keyword>